<gene>
    <name evidence="2" type="ORF">FTUN_7787</name>
</gene>
<dbReference type="KEGG" id="ftj:FTUN_7787"/>
<evidence type="ECO:0000313" key="2">
    <source>
        <dbReference type="EMBL" id="QJX00163.1"/>
    </source>
</evidence>
<reference evidence="3" key="1">
    <citation type="submission" date="2020-05" db="EMBL/GenBank/DDBJ databases">
        <title>Frigoriglobus tundricola gen. nov., sp. nov., a psychrotolerant cellulolytic planctomycete of the family Gemmataceae with two divergent copies of 16S rRNA gene.</title>
        <authorList>
            <person name="Kulichevskaya I.S."/>
            <person name="Ivanova A.A."/>
            <person name="Naumoff D.G."/>
            <person name="Beletsky A.V."/>
            <person name="Rijpstra W.I.C."/>
            <person name="Sinninghe Damste J.S."/>
            <person name="Mardanov A.V."/>
            <person name="Ravin N.V."/>
            <person name="Dedysh S.N."/>
        </authorList>
    </citation>
    <scope>NUCLEOTIDE SEQUENCE [LARGE SCALE GENOMIC DNA]</scope>
    <source>
        <strain evidence="3">PL17</strain>
    </source>
</reference>
<evidence type="ECO:0000256" key="1">
    <source>
        <dbReference type="SAM" id="MobiDB-lite"/>
    </source>
</evidence>
<name>A0A6M5Z4M1_9BACT</name>
<accession>A0A6M5Z4M1</accession>
<feature type="region of interest" description="Disordered" evidence="1">
    <location>
        <begin position="29"/>
        <end position="48"/>
    </location>
</feature>
<proteinExistence type="predicted"/>
<sequence length="48" mass="5329">MDHIIWRGIGVRYRVSKGAGRRVRCAGPATVGRNTRHGPFRGFVRPGP</sequence>
<evidence type="ECO:0000313" key="3">
    <source>
        <dbReference type="Proteomes" id="UP000503447"/>
    </source>
</evidence>
<dbReference type="Proteomes" id="UP000503447">
    <property type="component" value="Chromosome"/>
</dbReference>
<organism evidence="2 3">
    <name type="scientific">Frigoriglobus tundricola</name>
    <dbReference type="NCBI Taxonomy" id="2774151"/>
    <lineage>
        <taxon>Bacteria</taxon>
        <taxon>Pseudomonadati</taxon>
        <taxon>Planctomycetota</taxon>
        <taxon>Planctomycetia</taxon>
        <taxon>Gemmatales</taxon>
        <taxon>Gemmataceae</taxon>
        <taxon>Frigoriglobus</taxon>
    </lineage>
</organism>
<dbReference type="EMBL" id="CP053452">
    <property type="protein sequence ID" value="QJX00163.1"/>
    <property type="molecule type" value="Genomic_DNA"/>
</dbReference>
<protein>
    <submittedName>
        <fullName evidence="2">Uncharacterized protein</fullName>
    </submittedName>
</protein>
<dbReference type="AlphaFoldDB" id="A0A6M5Z4M1"/>
<keyword evidence="3" id="KW-1185">Reference proteome</keyword>